<evidence type="ECO:0000256" key="3">
    <source>
        <dbReference type="ARBA" id="ARBA00022490"/>
    </source>
</evidence>
<comment type="function">
    <text evidence="6">Functions as actin-binding component of the Arp2/3 complex which is involved in regulation of actin polymerization and together with an activating nucleation-promoting factor (NPF) mediates the formation of branched actin networks.</text>
</comment>
<dbReference type="PANTHER" id="PTHR12058:SF0">
    <property type="entry name" value="ACTIN-RELATED PROTEIN 2_3 COMPLEX SUBUNIT 2"/>
    <property type="match status" value="1"/>
</dbReference>
<evidence type="ECO:0000256" key="2">
    <source>
        <dbReference type="ARBA" id="ARBA00007192"/>
    </source>
</evidence>
<dbReference type="GO" id="GO:0051015">
    <property type="term" value="F:actin filament binding"/>
    <property type="evidence" value="ECO:0007669"/>
    <property type="project" value="TreeGrafter"/>
</dbReference>
<dbReference type="InterPro" id="IPR034666">
    <property type="entry name" value="ARPC2/4"/>
</dbReference>
<evidence type="ECO:0000256" key="5">
    <source>
        <dbReference type="ARBA" id="ARBA00023212"/>
    </source>
</evidence>
<dbReference type="EMBL" id="LPNN01000002">
    <property type="protein sequence ID" value="OEJ91785.1"/>
    <property type="molecule type" value="Genomic_DNA"/>
</dbReference>
<keyword evidence="8" id="KW-1185">Reference proteome</keyword>
<dbReference type="GO" id="GO:0030041">
    <property type="term" value="P:actin filament polymerization"/>
    <property type="evidence" value="ECO:0007669"/>
    <property type="project" value="InterPro"/>
</dbReference>
<dbReference type="STRING" id="29833.A0A1E5RYF7"/>
<comment type="subunit">
    <text evidence="6">Component of the Arp2/3 complex.</text>
</comment>
<keyword evidence="3 6" id="KW-0963">Cytoplasm</keyword>
<dbReference type="PANTHER" id="PTHR12058">
    <property type="entry name" value="ARP2/3 COMPLEX 34 KDA SUBUNIT"/>
    <property type="match status" value="1"/>
</dbReference>
<accession>A0A1E5RYF7</accession>
<comment type="subcellular location">
    <subcellularLocation>
        <location evidence="1 6">Cytoplasm</location>
        <location evidence="1 6">Cytoskeleton</location>
    </subcellularLocation>
</comment>
<sequence>MLHLPNENLLIQKTLYEALEKFQQKSPVIIDRIVTDFDFTQYHLTTASQPGNEEELDESKIVLSYRSKAWASLLKCADNDLKTLTGFILAKLQNKFTLAPITELSYDISILIDLNTLDMNDIVQLSLFKIHVLSYPFTKSIEEFKNLQQTVIQSEEEGRIIQSDKIYHVENRPNQEGFYINASSDRITVIFNTKFQDYNDQVFGKVFIQEFIDSRKRNRAIQSSPQVLFSNTPPLEISKICPPNKSNKNEDHFITFVLFPRHFENKDVEFLTIAKILQFRNYFHYHIKCSKAYLHSRMRFRVGSFLKVLNRAKIEDEEEANVKKTVSGKKMVSF</sequence>
<dbReference type="VEuPathDB" id="FungiDB:AWRI3580_g670"/>
<evidence type="ECO:0000256" key="6">
    <source>
        <dbReference type="RuleBase" id="RU364015"/>
    </source>
</evidence>
<dbReference type="InterPro" id="IPR007188">
    <property type="entry name" value="ARPC2"/>
</dbReference>
<dbReference type="SUPFAM" id="SSF69645">
    <property type="entry name" value="Arp2/3 complex subunits"/>
    <property type="match status" value="2"/>
</dbReference>
<keyword evidence="4 6" id="KW-0009">Actin-binding</keyword>
<gene>
    <name evidence="7" type="ORF">AWRI3580_g670</name>
</gene>
<dbReference type="GO" id="GO:0006897">
    <property type="term" value="P:endocytosis"/>
    <property type="evidence" value="ECO:0007669"/>
    <property type="project" value="UniProtKB-ARBA"/>
</dbReference>
<keyword evidence="5 6" id="KW-0206">Cytoskeleton</keyword>
<dbReference type="Proteomes" id="UP000095358">
    <property type="component" value="Unassembled WGS sequence"/>
</dbReference>
<comment type="similarity">
    <text evidence="2 6">Belongs to the ARPC2 family.</text>
</comment>
<comment type="caution">
    <text evidence="7">The sequence shown here is derived from an EMBL/GenBank/DDBJ whole genome shotgun (WGS) entry which is preliminary data.</text>
</comment>
<dbReference type="AlphaFoldDB" id="A0A1E5RYF7"/>
<dbReference type="GO" id="GO:0005200">
    <property type="term" value="F:structural constituent of cytoskeleton"/>
    <property type="evidence" value="ECO:0007669"/>
    <property type="project" value="TreeGrafter"/>
</dbReference>
<evidence type="ECO:0000256" key="1">
    <source>
        <dbReference type="ARBA" id="ARBA00004245"/>
    </source>
</evidence>
<dbReference type="Gene3D" id="3.30.1460.20">
    <property type="match status" value="2"/>
</dbReference>
<protein>
    <recommendedName>
        <fullName evidence="6">Arp2/3 complex 34 kDa subunit</fullName>
    </recommendedName>
</protein>
<name>A0A1E5RYF7_HANUV</name>
<reference evidence="7" key="1">
    <citation type="submission" date="2016-08" db="EMBL/GenBank/DDBJ databases">
        <title>Genome sequences of representative isolates from three species of Hanseniaspora isolated from spontaneous wine fermentations.</title>
        <authorList>
            <person name="Sternes P.R."/>
            <person name="Lee D."/>
            <person name="Kutyna D.R."/>
            <person name="Borneman A.R."/>
        </authorList>
    </citation>
    <scope>NUCLEOTIDE SEQUENCE [LARGE SCALE GENOMIC DNA]</scope>
    <source>
        <strain evidence="7">AWRI3580</strain>
    </source>
</reference>
<dbReference type="OrthoDB" id="148331at2759"/>
<dbReference type="FunFam" id="3.30.1460.20:FF:000009">
    <property type="entry name" value="Arp2/3 complex 34 kDa subunit"/>
    <property type="match status" value="1"/>
</dbReference>
<dbReference type="GO" id="GO:0034314">
    <property type="term" value="P:Arp2/3 complex-mediated actin nucleation"/>
    <property type="evidence" value="ECO:0007669"/>
    <property type="project" value="InterPro"/>
</dbReference>
<evidence type="ECO:0000313" key="8">
    <source>
        <dbReference type="Proteomes" id="UP000095358"/>
    </source>
</evidence>
<proteinExistence type="inferred from homology"/>
<dbReference type="GO" id="GO:0005885">
    <property type="term" value="C:Arp2/3 protein complex"/>
    <property type="evidence" value="ECO:0007669"/>
    <property type="project" value="InterPro"/>
</dbReference>
<dbReference type="Pfam" id="PF04045">
    <property type="entry name" value="P34-Arc"/>
    <property type="match status" value="1"/>
</dbReference>
<organism evidence="7 8">
    <name type="scientific">Hanseniaspora uvarum</name>
    <name type="common">Yeast</name>
    <name type="synonym">Kloeckera apiculata</name>
    <dbReference type="NCBI Taxonomy" id="29833"/>
    <lineage>
        <taxon>Eukaryota</taxon>
        <taxon>Fungi</taxon>
        <taxon>Dikarya</taxon>
        <taxon>Ascomycota</taxon>
        <taxon>Saccharomycotina</taxon>
        <taxon>Saccharomycetes</taxon>
        <taxon>Saccharomycodales</taxon>
        <taxon>Saccharomycodaceae</taxon>
        <taxon>Hanseniaspora</taxon>
    </lineage>
</organism>
<evidence type="ECO:0000313" key="7">
    <source>
        <dbReference type="EMBL" id="OEJ91785.1"/>
    </source>
</evidence>
<evidence type="ECO:0000256" key="4">
    <source>
        <dbReference type="ARBA" id="ARBA00023203"/>
    </source>
</evidence>